<dbReference type="Proteomes" id="UP000575068">
    <property type="component" value="Unassembled WGS sequence"/>
</dbReference>
<comment type="caution">
    <text evidence="1">The sequence shown here is derived from an EMBL/GenBank/DDBJ whole genome shotgun (WGS) entry which is preliminary data.</text>
</comment>
<evidence type="ECO:0000313" key="1">
    <source>
        <dbReference type="EMBL" id="MBB4642829.1"/>
    </source>
</evidence>
<accession>A0A840HZ34</accession>
<proteinExistence type="predicted"/>
<protein>
    <submittedName>
        <fullName evidence="1">Uncharacterized protein</fullName>
    </submittedName>
</protein>
<keyword evidence="2" id="KW-1185">Reference proteome</keyword>
<sequence>MNSIFEDNVKVLMRDGVARARWIGARAQRTTAHCRAMES</sequence>
<evidence type="ECO:0000313" key="2">
    <source>
        <dbReference type="Proteomes" id="UP000575068"/>
    </source>
</evidence>
<reference evidence="1 2" key="1">
    <citation type="submission" date="2020-08" db="EMBL/GenBank/DDBJ databases">
        <title>Genomic Encyclopedia of Type Strains, Phase IV (KMG-IV): sequencing the most valuable type-strain genomes for metagenomic binning, comparative biology and taxonomic classification.</title>
        <authorList>
            <person name="Goeker M."/>
        </authorList>
    </citation>
    <scope>NUCLEOTIDE SEQUENCE [LARGE SCALE GENOMIC DNA]</scope>
    <source>
        <strain evidence="1 2">DSM 7465</strain>
    </source>
</reference>
<organism evidence="1 2">
    <name type="scientific">Rhizorhapis suberifaciens</name>
    <name type="common">corky root of lettuce</name>
    <dbReference type="NCBI Taxonomy" id="13656"/>
    <lineage>
        <taxon>Bacteria</taxon>
        <taxon>Pseudomonadati</taxon>
        <taxon>Pseudomonadota</taxon>
        <taxon>Alphaproteobacteria</taxon>
        <taxon>Sphingomonadales</taxon>
        <taxon>Sphingomonadaceae</taxon>
        <taxon>Rhizorhapis</taxon>
    </lineage>
</organism>
<dbReference type="EMBL" id="JACHOV010000016">
    <property type="protein sequence ID" value="MBB4642829.1"/>
    <property type="molecule type" value="Genomic_DNA"/>
</dbReference>
<name>A0A840HZ34_9SPHN</name>
<gene>
    <name evidence="1" type="ORF">HNQ99_003165</name>
</gene>
<dbReference type="AlphaFoldDB" id="A0A840HZ34"/>